<dbReference type="InterPro" id="IPR051941">
    <property type="entry name" value="BG_Antigen-Binding_Lectin"/>
</dbReference>
<dbReference type="InterPro" id="IPR008979">
    <property type="entry name" value="Galactose-bd-like_sf"/>
</dbReference>
<dbReference type="PANTHER" id="PTHR45713:SF6">
    <property type="entry name" value="F5_8 TYPE C DOMAIN-CONTAINING PROTEIN"/>
    <property type="match status" value="1"/>
</dbReference>
<evidence type="ECO:0000313" key="2">
    <source>
        <dbReference type="EMBL" id="CAJ1384446.1"/>
    </source>
</evidence>
<organism evidence="2 3">
    <name type="scientific">Effrenium voratum</name>
    <dbReference type="NCBI Taxonomy" id="2562239"/>
    <lineage>
        <taxon>Eukaryota</taxon>
        <taxon>Sar</taxon>
        <taxon>Alveolata</taxon>
        <taxon>Dinophyceae</taxon>
        <taxon>Suessiales</taxon>
        <taxon>Symbiodiniaceae</taxon>
        <taxon>Effrenium</taxon>
    </lineage>
</organism>
<accession>A0AA36ICW8</accession>
<name>A0AA36ICW8_9DINO</name>
<dbReference type="Gene3D" id="2.60.120.260">
    <property type="entry name" value="Galactose-binding domain-like"/>
    <property type="match status" value="2"/>
</dbReference>
<gene>
    <name evidence="2" type="ORF">EVOR1521_LOCUS11320</name>
</gene>
<protein>
    <submittedName>
        <fullName evidence="2">Uncharacterized protein</fullName>
    </submittedName>
</protein>
<evidence type="ECO:0000256" key="1">
    <source>
        <dbReference type="SAM" id="MobiDB-lite"/>
    </source>
</evidence>
<dbReference type="EMBL" id="CAUJNA010001113">
    <property type="protein sequence ID" value="CAJ1384446.1"/>
    <property type="molecule type" value="Genomic_DNA"/>
</dbReference>
<evidence type="ECO:0000313" key="3">
    <source>
        <dbReference type="Proteomes" id="UP001178507"/>
    </source>
</evidence>
<dbReference type="PANTHER" id="PTHR45713">
    <property type="entry name" value="FTP DOMAIN-CONTAINING PROTEIN"/>
    <property type="match status" value="1"/>
</dbReference>
<proteinExistence type="predicted"/>
<keyword evidence="3" id="KW-1185">Reference proteome</keyword>
<feature type="region of interest" description="Disordered" evidence="1">
    <location>
        <begin position="1233"/>
        <end position="1254"/>
    </location>
</feature>
<comment type="caution">
    <text evidence="2">The sequence shown here is derived from an EMBL/GenBank/DDBJ whole genome shotgun (WGS) entry which is preliminary data.</text>
</comment>
<sequence>MRFFALFCGLCQGLEIRQGSKEGLLDEAPIAEDFFAAQVNGSNVSVNGSRISRPSDLKELALKTRFTGTEGKKCRGQPYTLDPVAGCNGWKGLSVEACKEKCRTNSVAARCPARFCNAAVFFKNSGFCHLYSGCEGKETDQSALLLYREATALEVRPGLVEEVEEMPNASIYDFGSNFQSFSILASVSNVRNKRMKGFMRGSILSKMHIPEGAIPGNAWKGASGWRLDVSWSRRLRGYVPRLLIITNSGHVFFGVGKRKLTGAQVEIAVSFNAKDFSMMMWINGQKERIAQRGRQYRRSFSGEFSSPVPLMIGGRPDGNSSLPFDGQVFNVVLYSGVLGRVTKDLSGAEAGRLKTTVLGVDRTTVGDKWIQVKSSLLEASENSLNDAITNSSEAVTCKGCSKYTRYRGGTVCSFDKSEDDCAECMPPIQGVFNCQCGPLFRHTCAPCNNLDMCASLANEPPDAPGRHLEGVSFELTCKSAETVQVEVQVIARHRGSDVFYLTVGPCARWRWYLKSGWGTTCAQDPMCSYQEEPRWTEPSDACKLTEGKHYVSIRPSDPGDIKLTRLRLARGQEACKFETLPPVTTTTTTTFTLPTYFQGLCPSEAPALKEFNDCPFRYYVLEVLSTAGNQEAWKIAEVRLYHYNSRGVLKKFPSSEVQADLIEDAAVSAEGCDNTAASGAFDHSIFSGVCSPSPKTKLRLDLGSEVALAKYTLISANGSAAADPKSWRLWGSYDGVTAANMTSVGSAFQLSEVQEVSFPTSRWMCDPPWGIALLNGHHCTTTTTTTMEVKEVATTTSTTKAAILKDRCFYRYYVLQVTQANDVKANSWQLAEVELRQNGKALSLPKSRTTAWFVHGRSARPATVLDDGTEAYNVLDGNLATLAQPDGGFSADYPAMQQAMSRKPLVAQMSSVFDYADAHSCIDDDEYTRCSTAWNEGAGELNPWWQLDLGDRQYVDIVALLSHPDGCEAAWGVDSGDKCDLAGAVVSVGDSPCKGDTCPGEPCGNVKIKGKDNWYYVYCEKKLGRYIHVQQLGQRVLNFREFRLLDEDAVKDMNLPEPEQKPPMDFFDKRSRGGYYDTRCHENLASTIRGSSPEQLGKCAQACLDHSDCGGFADYSGLACVIMTKSKLTLERRCQWTDDDKAVYYDRLEEALFTATTTTTTRVETTVVDNGWEGSANSGTLAAKLILDLGQQNYLTEYALVSGSGPAENHPKKWILKGSNDPVLPIEEWDELSRRDSEEPVFPPGKSGQRKPIRLSISCTM</sequence>
<dbReference type="SUPFAM" id="SSF49785">
    <property type="entry name" value="Galactose-binding domain-like"/>
    <property type="match status" value="1"/>
</dbReference>
<dbReference type="Proteomes" id="UP001178507">
    <property type="component" value="Unassembled WGS sequence"/>
</dbReference>
<reference evidence="2" key="1">
    <citation type="submission" date="2023-08" db="EMBL/GenBank/DDBJ databases">
        <authorList>
            <person name="Chen Y."/>
            <person name="Shah S."/>
            <person name="Dougan E. K."/>
            <person name="Thang M."/>
            <person name="Chan C."/>
        </authorList>
    </citation>
    <scope>NUCLEOTIDE SEQUENCE</scope>
</reference>
<dbReference type="AlphaFoldDB" id="A0AA36ICW8"/>